<dbReference type="Proteomes" id="UP000199727">
    <property type="component" value="Unassembled WGS sequence"/>
</dbReference>
<dbReference type="AlphaFoldDB" id="A0A854Q4N5"/>
<sequence>MEAVGDNIHSTPLPQPVDPRAPRLQGAEPFFGAHMERTVSSEVVRGREETVDEGYEQWHQALRREQRRRRVEEHQRAPVVSPCDQCHGVGAECRALSLFSTCGRCTVKGVRCSHNASGGRGSDVARDWEVSSPISSPSETNTSTAFEGVQQAIIAYLMEEEVLEVRRQEMRGRFQEELLVALGISRKRKRGDRDDSSEE</sequence>
<feature type="compositionally biased region" description="Polar residues" evidence="1">
    <location>
        <begin position="132"/>
        <end position="143"/>
    </location>
</feature>
<evidence type="ECO:0008006" key="4">
    <source>
        <dbReference type="Google" id="ProtNLM"/>
    </source>
</evidence>
<feature type="region of interest" description="Disordered" evidence="1">
    <location>
        <begin position="115"/>
        <end position="143"/>
    </location>
</feature>
<organism evidence="2 3">
    <name type="scientific">Cryptococcus neoformans Tu259-1</name>
    <dbReference type="NCBI Taxonomy" id="1230072"/>
    <lineage>
        <taxon>Eukaryota</taxon>
        <taxon>Fungi</taxon>
        <taxon>Dikarya</taxon>
        <taxon>Basidiomycota</taxon>
        <taxon>Agaricomycotina</taxon>
        <taxon>Tremellomycetes</taxon>
        <taxon>Tremellales</taxon>
        <taxon>Cryptococcaceae</taxon>
        <taxon>Cryptococcus</taxon>
        <taxon>Cryptococcus neoformans species complex</taxon>
    </lineage>
</organism>
<reference evidence="2 3" key="1">
    <citation type="submission" date="2017-06" db="EMBL/GenBank/DDBJ databases">
        <title>Global population genomics of the pathogenic fungus Cryptococcus neoformans var. grubii.</title>
        <authorList>
            <person name="Cuomo C."/>
            <person name="Litvintseva A."/>
            <person name="Chen Y."/>
            <person name="Young S."/>
            <person name="Zeng Q."/>
            <person name="Chapman S."/>
            <person name="Gujja S."/>
            <person name="Saif S."/>
            <person name="Birren B."/>
        </authorList>
    </citation>
    <scope>NUCLEOTIDE SEQUENCE [LARGE SCALE GENOMIC DNA]</scope>
    <source>
        <strain evidence="2 3">Tu259-1</strain>
    </source>
</reference>
<evidence type="ECO:0000313" key="3">
    <source>
        <dbReference type="Proteomes" id="UP000199727"/>
    </source>
</evidence>
<dbReference type="OrthoDB" id="10609689at2759"/>
<accession>A0A854Q4N5</accession>
<name>A0A854Q4N5_CRYNE</name>
<feature type="region of interest" description="Disordered" evidence="1">
    <location>
        <begin position="1"/>
        <end position="25"/>
    </location>
</feature>
<gene>
    <name evidence="2" type="ORF">C361_06391</name>
</gene>
<comment type="caution">
    <text evidence="2">The sequence shown here is derived from an EMBL/GenBank/DDBJ whole genome shotgun (WGS) entry which is preliminary data.</text>
</comment>
<proteinExistence type="predicted"/>
<evidence type="ECO:0000256" key="1">
    <source>
        <dbReference type="SAM" id="MobiDB-lite"/>
    </source>
</evidence>
<evidence type="ECO:0000313" key="2">
    <source>
        <dbReference type="EMBL" id="OXG13200.1"/>
    </source>
</evidence>
<dbReference type="EMBL" id="AMKT01000083">
    <property type="protein sequence ID" value="OXG13200.1"/>
    <property type="molecule type" value="Genomic_DNA"/>
</dbReference>
<protein>
    <recommendedName>
        <fullName evidence="4">Zn(2)-C6 fungal-type domain-containing protein</fullName>
    </recommendedName>
</protein>